<feature type="domain" description="DUF11" evidence="1">
    <location>
        <begin position="23"/>
        <end position="152"/>
    </location>
</feature>
<evidence type="ECO:0000259" key="1">
    <source>
        <dbReference type="Pfam" id="PF01345"/>
    </source>
</evidence>
<dbReference type="InterPro" id="IPR001434">
    <property type="entry name" value="OmcB-like_DUF11"/>
</dbReference>
<comment type="caution">
    <text evidence="2">The sequence shown here is derived from an EMBL/GenBank/DDBJ whole genome shotgun (WGS) entry which is preliminary data.</text>
</comment>
<gene>
    <name evidence="2" type="ORF">KDK_18520</name>
</gene>
<reference evidence="3" key="1">
    <citation type="submission" date="2018-12" db="EMBL/GenBank/DDBJ databases">
        <title>Tengunoibacter tsumagoiensis gen. nov., sp. nov., Dictyobacter kobayashii sp. nov., D. alpinus sp. nov., and D. joshuensis sp. nov. and description of Dictyobacteraceae fam. nov. within the order Ktedonobacterales isolated from Tengu-no-mugimeshi.</title>
        <authorList>
            <person name="Wang C.M."/>
            <person name="Zheng Y."/>
            <person name="Sakai Y."/>
            <person name="Toyoda A."/>
            <person name="Minakuchi Y."/>
            <person name="Abe K."/>
            <person name="Yokota A."/>
            <person name="Yabe S."/>
        </authorList>
    </citation>
    <scope>NUCLEOTIDE SEQUENCE [LARGE SCALE GENOMIC DNA]</scope>
    <source>
        <strain evidence="3">Uno11</strain>
    </source>
</reference>
<evidence type="ECO:0000313" key="3">
    <source>
        <dbReference type="Proteomes" id="UP000287188"/>
    </source>
</evidence>
<dbReference type="AlphaFoldDB" id="A0A402AG35"/>
<keyword evidence="3" id="KW-1185">Reference proteome</keyword>
<dbReference type="EMBL" id="BIFS01000001">
    <property type="protein sequence ID" value="GCE18052.1"/>
    <property type="molecule type" value="Genomic_DNA"/>
</dbReference>
<dbReference type="RefSeq" id="WP_126549649.1">
    <property type="nucleotide sequence ID" value="NZ_BIFS01000001.1"/>
</dbReference>
<dbReference type="Pfam" id="PF01345">
    <property type="entry name" value="DUF11"/>
    <property type="match status" value="1"/>
</dbReference>
<evidence type="ECO:0000313" key="2">
    <source>
        <dbReference type="EMBL" id="GCE18052.1"/>
    </source>
</evidence>
<name>A0A402AG35_9CHLR</name>
<accession>A0A402AG35</accession>
<protein>
    <recommendedName>
        <fullName evidence="1">DUF11 domain-containing protein</fullName>
    </recommendedName>
</protein>
<sequence>MKIKSHHAKNANPTKPVTTPAVDLAMNLTLDNSLPLSSGDSITFNLSVTNVSDTDVQLQPGDLGIDYVLPAGLEDVSTTDQQWSTTYIGVASPLEIVTTNNNTVLLHPGDSTVILQISGDLLDSAVPALTSTATLSYDEDTNPANDTATLTVPISPAMPLAAVPTKILKVKQPPVPAHAHSRLKLRAHF</sequence>
<organism evidence="2 3">
    <name type="scientific">Dictyobacter kobayashii</name>
    <dbReference type="NCBI Taxonomy" id="2014872"/>
    <lineage>
        <taxon>Bacteria</taxon>
        <taxon>Bacillati</taxon>
        <taxon>Chloroflexota</taxon>
        <taxon>Ktedonobacteria</taxon>
        <taxon>Ktedonobacterales</taxon>
        <taxon>Dictyobacteraceae</taxon>
        <taxon>Dictyobacter</taxon>
    </lineage>
</organism>
<dbReference type="Proteomes" id="UP000287188">
    <property type="component" value="Unassembled WGS sequence"/>
</dbReference>
<proteinExistence type="predicted"/>